<organism evidence="1 2">
    <name type="scientific">Lindgomyces ingoldianus</name>
    <dbReference type="NCBI Taxonomy" id="673940"/>
    <lineage>
        <taxon>Eukaryota</taxon>
        <taxon>Fungi</taxon>
        <taxon>Dikarya</taxon>
        <taxon>Ascomycota</taxon>
        <taxon>Pezizomycotina</taxon>
        <taxon>Dothideomycetes</taxon>
        <taxon>Pleosporomycetidae</taxon>
        <taxon>Pleosporales</taxon>
        <taxon>Lindgomycetaceae</taxon>
        <taxon>Lindgomyces</taxon>
    </lineage>
</organism>
<reference evidence="1" key="1">
    <citation type="journal article" date="2020" name="Stud. Mycol.">
        <title>101 Dothideomycetes genomes: a test case for predicting lifestyles and emergence of pathogens.</title>
        <authorList>
            <person name="Haridas S."/>
            <person name="Albert R."/>
            <person name="Binder M."/>
            <person name="Bloem J."/>
            <person name="Labutti K."/>
            <person name="Salamov A."/>
            <person name="Andreopoulos B."/>
            <person name="Baker S."/>
            <person name="Barry K."/>
            <person name="Bills G."/>
            <person name="Bluhm B."/>
            <person name="Cannon C."/>
            <person name="Castanera R."/>
            <person name="Culley D."/>
            <person name="Daum C."/>
            <person name="Ezra D."/>
            <person name="Gonzalez J."/>
            <person name="Henrissat B."/>
            <person name="Kuo A."/>
            <person name="Liang C."/>
            <person name="Lipzen A."/>
            <person name="Lutzoni F."/>
            <person name="Magnuson J."/>
            <person name="Mondo S."/>
            <person name="Nolan M."/>
            <person name="Ohm R."/>
            <person name="Pangilinan J."/>
            <person name="Park H.-J."/>
            <person name="Ramirez L."/>
            <person name="Alfaro M."/>
            <person name="Sun H."/>
            <person name="Tritt A."/>
            <person name="Yoshinaga Y."/>
            <person name="Zwiers L.-H."/>
            <person name="Turgeon B."/>
            <person name="Goodwin S."/>
            <person name="Spatafora J."/>
            <person name="Crous P."/>
            <person name="Grigoriev I."/>
        </authorList>
    </citation>
    <scope>NUCLEOTIDE SEQUENCE</scope>
    <source>
        <strain evidence="1">ATCC 200398</strain>
    </source>
</reference>
<evidence type="ECO:0000313" key="2">
    <source>
        <dbReference type="Proteomes" id="UP000799755"/>
    </source>
</evidence>
<name>A0ACB6QKL0_9PLEO</name>
<sequence>MFQSLLSTSHSSTPVSLFLGNEEFWVWAFGYPWDFRFSWILYGNRFMRVLASLTSCFCFVLLLALQAFFYFFWWTVACGLFWFVCFEQGGGLVLYLVLKL</sequence>
<gene>
    <name evidence="1" type="ORF">BDR25DRAFT_63612</name>
</gene>
<comment type="caution">
    <text evidence="1">The sequence shown here is derived from an EMBL/GenBank/DDBJ whole genome shotgun (WGS) entry which is preliminary data.</text>
</comment>
<proteinExistence type="predicted"/>
<accession>A0ACB6QKL0</accession>
<evidence type="ECO:0000313" key="1">
    <source>
        <dbReference type="EMBL" id="KAF2467554.1"/>
    </source>
</evidence>
<keyword evidence="2" id="KW-1185">Reference proteome</keyword>
<protein>
    <submittedName>
        <fullName evidence="1">Uncharacterized protein</fullName>
    </submittedName>
</protein>
<dbReference type="EMBL" id="MU003520">
    <property type="protein sequence ID" value="KAF2467554.1"/>
    <property type="molecule type" value="Genomic_DNA"/>
</dbReference>
<dbReference type="Proteomes" id="UP000799755">
    <property type="component" value="Unassembled WGS sequence"/>
</dbReference>